<reference evidence="1" key="1">
    <citation type="submission" date="2020-08" db="EMBL/GenBank/DDBJ databases">
        <title>Multicomponent nature underlies the extraordinary mechanical properties of spider dragline silk.</title>
        <authorList>
            <person name="Kono N."/>
            <person name="Nakamura H."/>
            <person name="Mori M."/>
            <person name="Yoshida Y."/>
            <person name="Ohtoshi R."/>
            <person name="Malay A.D."/>
            <person name="Moran D.A.P."/>
            <person name="Tomita M."/>
            <person name="Numata K."/>
            <person name="Arakawa K."/>
        </authorList>
    </citation>
    <scope>NUCLEOTIDE SEQUENCE</scope>
</reference>
<dbReference type="EMBL" id="BMAV01000836">
    <property type="protein sequence ID" value="GFY38413.1"/>
    <property type="molecule type" value="Genomic_DNA"/>
</dbReference>
<accession>A0A8X6WNG2</accession>
<comment type="caution">
    <text evidence="1">The sequence shown here is derived from an EMBL/GenBank/DDBJ whole genome shotgun (WGS) entry which is preliminary data.</text>
</comment>
<name>A0A8X6WNG2_9ARAC</name>
<proteinExistence type="predicted"/>
<organism evidence="1 2">
    <name type="scientific">Trichonephila inaurata madagascariensis</name>
    <dbReference type="NCBI Taxonomy" id="2747483"/>
    <lineage>
        <taxon>Eukaryota</taxon>
        <taxon>Metazoa</taxon>
        <taxon>Ecdysozoa</taxon>
        <taxon>Arthropoda</taxon>
        <taxon>Chelicerata</taxon>
        <taxon>Arachnida</taxon>
        <taxon>Araneae</taxon>
        <taxon>Araneomorphae</taxon>
        <taxon>Entelegynae</taxon>
        <taxon>Araneoidea</taxon>
        <taxon>Nephilidae</taxon>
        <taxon>Trichonephila</taxon>
        <taxon>Trichonephila inaurata</taxon>
    </lineage>
</organism>
<dbReference type="AlphaFoldDB" id="A0A8X6WNG2"/>
<evidence type="ECO:0000313" key="1">
    <source>
        <dbReference type="EMBL" id="GFY38413.1"/>
    </source>
</evidence>
<sequence>MINSRRFYPGAVVQRERYSTCVGGKRGPRRCNGAWCAKLREVRFRGAELIAPRNHPSRASVNGSQPFGGMPDTTVPAPVSVSCAILCINRLCLSISSMLNWER</sequence>
<keyword evidence="2" id="KW-1185">Reference proteome</keyword>
<evidence type="ECO:0000313" key="2">
    <source>
        <dbReference type="Proteomes" id="UP000886998"/>
    </source>
</evidence>
<gene>
    <name evidence="1" type="ORF">TNIN_254991</name>
</gene>
<dbReference type="Proteomes" id="UP000886998">
    <property type="component" value="Unassembled WGS sequence"/>
</dbReference>
<protein>
    <submittedName>
        <fullName evidence="1">Uncharacterized protein</fullName>
    </submittedName>
</protein>